<feature type="domain" description="GntR C-terminal" evidence="5">
    <location>
        <begin position="52"/>
        <end position="175"/>
    </location>
</feature>
<dbReference type="AlphaFoldDB" id="A0A6J4QBG1"/>
<feature type="compositionally biased region" description="Basic and acidic residues" evidence="4">
    <location>
        <begin position="84"/>
        <end position="95"/>
    </location>
</feature>
<dbReference type="Gene3D" id="1.20.120.530">
    <property type="entry name" value="GntR ligand-binding domain-like"/>
    <property type="match status" value="1"/>
</dbReference>
<reference evidence="6" key="1">
    <citation type="submission" date="2020-02" db="EMBL/GenBank/DDBJ databases">
        <authorList>
            <person name="Meier V. D."/>
        </authorList>
    </citation>
    <scope>NUCLEOTIDE SEQUENCE</scope>
    <source>
        <strain evidence="6">AVDCRST_MAG55</strain>
    </source>
</reference>
<keyword evidence="3" id="KW-0804">Transcription</keyword>
<dbReference type="GO" id="GO:0003677">
    <property type="term" value="F:DNA binding"/>
    <property type="evidence" value="ECO:0007669"/>
    <property type="project" value="UniProtKB-KW"/>
</dbReference>
<evidence type="ECO:0000256" key="2">
    <source>
        <dbReference type="ARBA" id="ARBA00023125"/>
    </source>
</evidence>
<dbReference type="SUPFAM" id="SSF48008">
    <property type="entry name" value="GntR ligand-binding domain-like"/>
    <property type="match status" value="1"/>
</dbReference>
<dbReference type="PANTHER" id="PTHR43537:SF5">
    <property type="entry name" value="UXU OPERON TRANSCRIPTIONAL REGULATOR"/>
    <property type="match status" value="1"/>
</dbReference>
<dbReference type="EMBL" id="CADCUZ010000166">
    <property type="protein sequence ID" value="CAA9439186.1"/>
    <property type="molecule type" value="Genomic_DNA"/>
</dbReference>
<evidence type="ECO:0000259" key="5">
    <source>
        <dbReference type="SMART" id="SM00895"/>
    </source>
</evidence>
<keyword evidence="1" id="KW-0805">Transcription regulation</keyword>
<evidence type="ECO:0000256" key="3">
    <source>
        <dbReference type="ARBA" id="ARBA00023163"/>
    </source>
</evidence>
<keyword evidence="2" id="KW-0238">DNA-binding</keyword>
<dbReference type="InterPro" id="IPR008920">
    <property type="entry name" value="TF_FadR/GntR_C"/>
</dbReference>
<dbReference type="SMART" id="SM00895">
    <property type="entry name" value="FCD"/>
    <property type="match status" value="1"/>
</dbReference>
<evidence type="ECO:0000313" key="6">
    <source>
        <dbReference type="EMBL" id="CAA9439186.1"/>
    </source>
</evidence>
<feature type="region of interest" description="Disordered" evidence="4">
    <location>
        <begin position="62"/>
        <end position="95"/>
    </location>
</feature>
<protein>
    <recommendedName>
        <fullName evidence="5">GntR C-terminal domain-containing protein</fullName>
    </recommendedName>
</protein>
<name>A0A6J4QBG1_9ACTN</name>
<evidence type="ECO:0000256" key="1">
    <source>
        <dbReference type="ARBA" id="ARBA00023015"/>
    </source>
</evidence>
<proteinExistence type="predicted"/>
<organism evidence="6">
    <name type="scientific">uncultured Rubrobacteraceae bacterium</name>
    <dbReference type="NCBI Taxonomy" id="349277"/>
    <lineage>
        <taxon>Bacteria</taxon>
        <taxon>Bacillati</taxon>
        <taxon>Actinomycetota</taxon>
        <taxon>Rubrobacteria</taxon>
        <taxon>Rubrobacterales</taxon>
        <taxon>Rubrobacteraceae</taxon>
        <taxon>environmental samples</taxon>
    </lineage>
</organism>
<dbReference type="InterPro" id="IPR011711">
    <property type="entry name" value="GntR_C"/>
</dbReference>
<sequence length="197" mass="22031">MREGLRFLEKLGILEIRQGTGTVVRSLSLGKVFEHPVPVQTITDLPDRDVRDIMRVRRILEAESGPTGGSARHPRAASTSGGAARRDGRLPGKNPRDYLEMDLEFHVVVAKTSSNPVLAQFINLIGGIHTRYFEIVLRDPEMNKTSLDFHRRLYAALRDHDADAARQHILAHLSQAERDVPRLLDDVDENVQTSSPA</sequence>
<dbReference type="PANTHER" id="PTHR43537">
    <property type="entry name" value="TRANSCRIPTIONAL REGULATOR, GNTR FAMILY"/>
    <property type="match status" value="1"/>
</dbReference>
<evidence type="ECO:0000256" key="4">
    <source>
        <dbReference type="SAM" id="MobiDB-lite"/>
    </source>
</evidence>
<accession>A0A6J4QBG1</accession>
<dbReference type="Pfam" id="PF07729">
    <property type="entry name" value="FCD"/>
    <property type="match status" value="1"/>
</dbReference>
<gene>
    <name evidence="6" type="ORF">AVDCRST_MAG55-3279</name>
</gene>